<evidence type="ECO:0000256" key="1">
    <source>
        <dbReference type="ARBA" id="ARBA00006817"/>
    </source>
</evidence>
<evidence type="ECO:0000256" key="2">
    <source>
        <dbReference type="SAM" id="Phobius"/>
    </source>
</evidence>
<dbReference type="OrthoDB" id="2264734at2759"/>
<dbReference type="InterPro" id="IPR023393">
    <property type="entry name" value="START-like_dom_sf"/>
</dbReference>
<keyword evidence="2" id="KW-0812">Transmembrane</keyword>
<proteinExistence type="inferred from homology"/>
<reference evidence="4" key="1">
    <citation type="journal article" date="2014" name="Genome Announc.">
        <title>De novo whole-genome sequence and genome annotation of Lichtheimia ramosa.</title>
        <authorList>
            <person name="Linde J."/>
            <person name="Schwartze V."/>
            <person name="Binder U."/>
            <person name="Lass-Florl C."/>
            <person name="Voigt K."/>
            <person name="Horn F."/>
        </authorList>
    </citation>
    <scope>NUCLEOTIDE SEQUENCE</scope>
    <source>
        <strain evidence="4">JMRC FSU:6197</strain>
    </source>
</reference>
<dbReference type="Pfam" id="PF08327">
    <property type="entry name" value="AHSA1"/>
    <property type="match status" value="1"/>
</dbReference>
<dbReference type="AlphaFoldDB" id="A0A077WGZ5"/>
<keyword evidence="2" id="KW-0472">Membrane</keyword>
<protein>
    <recommendedName>
        <fullName evidence="3">Activator of Hsp90 ATPase homologue 1/2-like C-terminal domain-containing protein</fullName>
    </recommendedName>
</protein>
<organism evidence="4">
    <name type="scientific">Lichtheimia ramosa</name>
    <dbReference type="NCBI Taxonomy" id="688394"/>
    <lineage>
        <taxon>Eukaryota</taxon>
        <taxon>Fungi</taxon>
        <taxon>Fungi incertae sedis</taxon>
        <taxon>Mucoromycota</taxon>
        <taxon>Mucoromycotina</taxon>
        <taxon>Mucoromycetes</taxon>
        <taxon>Mucorales</taxon>
        <taxon>Lichtheimiaceae</taxon>
        <taxon>Lichtheimia</taxon>
    </lineage>
</organism>
<dbReference type="EMBL" id="LK023322">
    <property type="protein sequence ID" value="CDS06961.1"/>
    <property type="molecule type" value="Genomic_DNA"/>
</dbReference>
<gene>
    <name evidence="4" type="ORF">LRAMOSA09484</name>
</gene>
<accession>A0A077WGZ5</accession>
<dbReference type="CDD" id="cd07812">
    <property type="entry name" value="SRPBCC"/>
    <property type="match status" value="1"/>
</dbReference>
<keyword evidence="2" id="KW-1133">Transmembrane helix</keyword>
<dbReference type="Gene3D" id="3.30.530.20">
    <property type="match status" value="1"/>
</dbReference>
<feature type="domain" description="Activator of Hsp90 ATPase homologue 1/2-like C-terminal" evidence="3">
    <location>
        <begin position="42"/>
        <end position="163"/>
    </location>
</feature>
<evidence type="ECO:0000313" key="4">
    <source>
        <dbReference type="EMBL" id="CDS06961.1"/>
    </source>
</evidence>
<sequence length="210" mass="24643">MSTLSYLIPLVIIIPAAPILVYIIGLLLPASHIVSRTRTFSTTPTRLWHILCDVERYPNWRRRLVQVEIKQKQEAYKDDTTQEQPLEDGNTMQQSRLVFEEYTPRHKIVVVHVEQVPYYKLLRILKEIPTFSGSWTFELEETAANVTQLRITQQGVIRKPMLRVIHMLILGFHRRIDLFLDDLDNLISTRHPTTTEWDPHLSSSMRKMSL</sequence>
<comment type="similarity">
    <text evidence="1">Belongs to the AHA1 family.</text>
</comment>
<name>A0A077WGZ5_9FUNG</name>
<evidence type="ECO:0000259" key="3">
    <source>
        <dbReference type="Pfam" id="PF08327"/>
    </source>
</evidence>
<feature type="transmembrane region" description="Helical" evidence="2">
    <location>
        <begin position="6"/>
        <end position="28"/>
    </location>
</feature>
<dbReference type="SUPFAM" id="SSF55961">
    <property type="entry name" value="Bet v1-like"/>
    <property type="match status" value="1"/>
</dbReference>
<dbReference type="InterPro" id="IPR013538">
    <property type="entry name" value="ASHA1/2-like_C"/>
</dbReference>